<proteinExistence type="predicted"/>
<dbReference type="AlphaFoldDB" id="A0A3E2NMJ1"/>
<name>A0A3E2NMJ1_9SPHI</name>
<accession>A0A3E2NMJ1</accession>
<dbReference type="EMBL" id="QWDE01000003">
    <property type="protein sequence ID" value="RFZ82215.1"/>
    <property type="molecule type" value="Genomic_DNA"/>
</dbReference>
<protein>
    <submittedName>
        <fullName evidence="1">Uncharacterized protein</fullName>
    </submittedName>
</protein>
<dbReference type="Proteomes" id="UP000260823">
    <property type="component" value="Unassembled WGS sequence"/>
</dbReference>
<comment type="caution">
    <text evidence="1">The sequence shown here is derived from an EMBL/GenBank/DDBJ whole genome shotgun (WGS) entry which is preliminary data.</text>
</comment>
<reference evidence="1 2" key="1">
    <citation type="submission" date="2018-08" db="EMBL/GenBank/DDBJ databases">
        <title>Mucilaginibacter terrae sp. nov., isolated from manganese diggings.</title>
        <authorList>
            <person name="Huang Y."/>
            <person name="Zhou Z."/>
        </authorList>
    </citation>
    <scope>NUCLEOTIDE SEQUENCE [LARGE SCALE GENOMIC DNA]</scope>
    <source>
        <strain evidence="1 2">ZH6</strain>
    </source>
</reference>
<evidence type="ECO:0000313" key="2">
    <source>
        <dbReference type="Proteomes" id="UP000260823"/>
    </source>
</evidence>
<organism evidence="1 2">
    <name type="scientific">Mucilaginibacter terrenus</name>
    <dbReference type="NCBI Taxonomy" id="2482727"/>
    <lineage>
        <taxon>Bacteria</taxon>
        <taxon>Pseudomonadati</taxon>
        <taxon>Bacteroidota</taxon>
        <taxon>Sphingobacteriia</taxon>
        <taxon>Sphingobacteriales</taxon>
        <taxon>Sphingobacteriaceae</taxon>
        <taxon>Mucilaginibacter</taxon>
    </lineage>
</organism>
<dbReference type="RefSeq" id="WP_117384239.1">
    <property type="nucleotide sequence ID" value="NZ_QWDE01000003.1"/>
</dbReference>
<sequence length="134" mass="15550">MILFLLFAAFIVVAVMYRRLTSYETKVININNETKTIEFVNKNAFGKVMKEQYQAADIYFSYRKRNISRYQGQGFFHDNRPKVCIIDTAQKTVGMLMPGKLGWNDKNIAQTCRNMQGIGVKRITEKYSDDEGEL</sequence>
<evidence type="ECO:0000313" key="1">
    <source>
        <dbReference type="EMBL" id="RFZ82215.1"/>
    </source>
</evidence>
<gene>
    <name evidence="1" type="ORF">DYU05_16490</name>
</gene>
<keyword evidence="2" id="KW-1185">Reference proteome</keyword>